<evidence type="ECO:0000313" key="3">
    <source>
        <dbReference type="Proteomes" id="UP001187682"/>
    </source>
</evidence>
<dbReference type="EMBL" id="ONZQ02000009">
    <property type="protein sequence ID" value="SPO04118.1"/>
    <property type="molecule type" value="Genomic_DNA"/>
</dbReference>
<feature type="compositionally biased region" description="Polar residues" evidence="1">
    <location>
        <begin position="238"/>
        <end position="248"/>
    </location>
</feature>
<sequence length="930" mass="100804">MAEAHSIMGRTVQKFRRLAAVMEPFAREMDKLKTPEVCLRLEEDAIESEQQLARDEVYRVASIVGHSAESLDAALDRLMDSRDQFHNHRRSSATKAEEYRRIYERQVQELMDRYPFPHQLKLRPVRDSAAGPPPPQIPQLDPDLTSGGGDTPSPTALIQDIGEEVSQVSSPRIARHLVTLRIPKPGARQRPRPGPGSAETEEDDLSKDDADDDDECSDTGGASDPACSEPGNKRKISDTGSASGISQSKRARVDDTTTLPLEGGYPEPQEPYFVASDIHEVPETSGFDPEVSEVHAEGSEVHPEGSEAQTQLYQPPRRTVEFDELYQNGSAFYKHFIESYNNRYYILRCDEHGRHFNGRPLDGAARHIQGCSHQYQKGSHSLAVQHLGIEVLNCNADRQRENNTAFTTALEGGYIPLGAPRPAKPPPSTTAHTASRDRRDSSESVQNPTPGEIYRAFWKGAVVAVMVLPRGCFGDPSLAEVGVRRSLAKSPLLGSVPKCYCVCPDTGAITGWADGYEDGGPLVDMREFPVVAVRPRFPDAKWMPAGELKPLDLDNTPNLRLLDNFSDLQRFRKWRRELGINRSRDADVQLRESLGDTEFDGPPLLSVSEPLQAEAVGDADGALPETDTNSHNTASQSGTSESTVNGPIPQPTLGSGTFGYGPDIPGLEAGRSQTNTIWATDGTADHPVLPPIRELDLCDSPEEGVDRVSGVPLPPTINPLAEVASAALGVGQGQGAERERTDMPSGPQRQISASMSAMGPSEALLRRLVQASSQTVPRKNSAPYHRYGVSYGGVIQTQEPPPDASTAAEESSGIPILEHQNRGSGSSNSPISVDGDGEGGQAGSSSSRLTLTNQMGQGYDGFQPGYRQPFIQIRTSFAGFEPPPPLQYEGLPGGRVRLYDSPDTRVALPNGPAQEGRAPEADMSMTDDGL</sequence>
<feature type="region of interest" description="Disordered" evidence="1">
    <location>
        <begin position="413"/>
        <end position="449"/>
    </location>
</feature>
<name>A0AAE8N354_9PEZI</name>
<keyword evidence="3" id="KW-1185">Reference proteome</keyword>
<feature type="region of interest" description="Disordered" evidence="1">
    <location>
        <begin position="178"/>
        <end position="268"/>
    </location>
</feature>
<gene>
    <name evidence="2" type="ORF">DNG_06801</name>
</gene>
<comment type="caution">
    <text evidence="2">The sequence shown here is derived from an EMBL/GenBank/DDBJ whole genome shotgun (WGS) entry which is preliminary data.</text>
</comment>
<evidence type="ECO:0000313" key="2">
    <source>
        <dbReference type="EMBL" id="SPO04118.1"/>
    </source>
</evidence>
<proteinExistence type="predicted"/>
<organism evidence="2 3">
    <name type="scientific">Cephalotrichum gorgonifer</name>
    <dbReference type="NCBI Taxonomy" id="2041049"/>
    <lineage>
        <taxon>Eukaryota</taxon>
        <taxon>Fungi</taxon>
        <taxon>Dikarya</taxon>
        <taxon>Ascomycota</taxon>
        <taxon>Pezizomycotina</taxon>
        <taxon>Sordariomycetes</taxon>
        <taxon>Hypocreomycetidae</taxon>
        <taxon>Microascales</taxon>
        <taxon>Microascaceae</taxon>
        <taxon>Cephalotrichum</taxon>
    </lineage>
</organism>
<feature type="region of interest" description="Disordered" evidence="1">
    <location>
        <begin position="733"/>
        <end position="752"/>
    </location>
</feature>
<feature type="region of interest" description="Disordered" evidence="1">
    <location>
        <begin position="620"/>
        <end position="670"/>
    </location>
</feature>
<feature type="compositionally biased region" description="Polar residues" evidence="1">
    <location>
        <begin position="626"/>
        <end position="645"/>
    </location>
</feature>
<protein>
    <submittedName>
        <fullName evidence="2">Uncharacterized protein</fullName>
    </submittedName>
</protein>
<feature type="region of interest" description="Disordered" evidence="1">
    <location>
        <begin position="817"/>
        <end position="853"/>
    </location>
</feature>
<feature type="compositionally biased region" description="Polar residues" evidence="1">
    <location>
        <begin position="843"/>
        <end position="853"/>
    </location>
</feature>
<feature type="compositionally biased region" description="Polar residues" evidence="1">
    <location>
        <begin position="822"/>
        <end position="831"/>
    </location>
</feature>
<feature type="region of interest" description="Disordered" evidence="1">
    <location>
        <begin position="124"/>
        <end position="156"/>
    </location>
</feature>
<feature type="region of interest" description="Disordered" evidence="1">
    <location>
        <begin position="887"/>
        <end position="930"/>
    </location>
</feature>
<feature type="compositionally biased region" description="Acidic residues" evidence="1">
    <location>
        <begin position="199"/>
        <end position="217"/>
    </location>
</feature>
<dbReference type="Proteomes" id="UP001187682">
    <property type="component" value="Unassembled WGS sequence"/>
</dbReference>
<accession>A0AAE8N354</accession>
<evidence type="ECO:0000256" key="1">
    <source>
        <dbReference type="SAM" id="MobiDB-lite"/>
    </source>
</evidence>
<reference evidence="2" key="1">
    <citation type="submission" date="2018-03" db="EMBL/GenBank/DDBJ databases">
        <authorList>
            <person name="Guldener U."/>
        </authorList>
    </citation>
    <scope>NUCLEOTIDE SEQUENCE</scope>
</reference>
<dbReference type="AlphaFoldDB" id="A0AAE8N354"/>